<keyword evidence="3" id="KW-1185">Reference proteome</keyword>
<protein>
    <recommendedName>
        <fullName evidence="4">Carboxypeptidase regulatory-like domain-containing protein</fullName>
    </recommendedName>
</protein>
<name>A0AAW6TQQ8_9BACT</name>
<feature type="transmembrane region" description="Helical" evidence="1">
    <location>
        <begin position="12"/>
        <end position="32"/>
    </location>
</feature>
<evidence type="ECO:0000313" key="3">
    <source>
        <dbReference type="Proteomes" id="UP001431776"/>
    </source>
</evidence>
<reference evidence="2" key="1">
    <citation type="submission" date="2023-05" db="EMBL/GenBank/DDBJ databases">
        <title>Anaerotaeda fermentans gen. nov., sp. nov., a novel anaerobic planctomycete of the new family within the order Sedimentisphaerales isolated from Taman Peninsula, Russia.</title>
        <authorList>
            <person name="Khomyakova M.A."/>
            <person name="Merkel A.Y."/>
            <person name="Slobodkin A.I."/>
        </authorList>
    </citation>
    <scope>NUCLEOTIDE SEQUENCE</scope>
    <source>
        <strain evidence="2">M17dextr</strain>
    </source>
</reference>
<keyword evidence="1" id="KW-0812">Transmembrane</keyword>
<evidence type="ECO:0000256" key="1">
    <source>
        <dbReference type="SAM" id="Phobius"/>
    </source>
</evidence>
<gene>
    <name evidence="2" type="ORF">QJ522_02420</name>
</gene>
<comment type="caution">
    <text evidence="2">The sequence shown here is derived from an EMBL/GenBank/DDBJ whole genome shotgun (WGS) entry which is preliminary data.</text>
</comment>
<dbReference type="Proteomes" id="UP001431776">
    <property type="component" value="Unassembled WGS sequence"/>
</dbReference>
<dbReference type="RefSeq" id="WP_349243296.1">
    <property type="nucleotide sequence ID" value="NZ_JASCXX010000002.1"/>
</dbReference>
<evidence type="ECO:0000313" key="2">
    <source>
        <dbReference type="EMBL" id="MDI6447885.1"/>
    </source>
</evidence>
<dbReference type="EMBL" id="JASCXX010000002">
    <property type="protein sequence ID" value="MDI6447885.1"/>
    <property type="molecule type" value="Genomic_DNA"/>
</dbReference>
<dbReference type="AlphaFoldDB" id="A0AAW6TQQ8"/>
<keyword evidence="1" id="KW-1133">Transmembrane helix</keyword>
<sequence>MNNVKERNLTEWAIVASIVALIALLFVALAYLEPIVAGAEPPVRVPVPAELLDQVTRIGGEREFVEWWARNPESLWPIVECMADPVVSVAQRQRLWHGLQKIRSWWPKFAAAMDPNECVQPVWIGPVPFEHDPNAIVGLLIDCHQVTAGKFNRTAEACDPDGDPFTIEVLSAPPGVGVTHDAAAGSWTLAGELRPGVHAIVVRAVDAPLYGEPIATVVTILIEATPPPNRAPVLY</sequence>
<accession>A0AAW6TQQ8</accession>
<organism evidence="2 3">
    <name type="scientific">Anaerobaca lacustris</name>
    <dbReference type="NCBI Taxonomy" id="3044600"/>
    <lineage>
        <taxon>Bacteria</taxon>
        <taxon>Pseudomonadati</taxon>
        <taxon>Planctomycetota</taxon>
        <taxon>Phycisphaerae</taxon>
        <taxon>Sedimentisphaerales</taxon>
        <taxon>Anaerobacaceae</taxon>
        <taxon>Anaerobaca</taxon>
    </lineage>
</organism>
<evidence type="ECO:0008006" key="4">
    <source>
        <dbReference type="Google" id="ProtNLM"/>
    </source>
</evidence>
<keyword evidence="1" id="KW-0472">Membrane</keyword>
<proteinExistence type="predicted"/>